<dbReference type="EMBL" id="JAEMHM010000010">
    <property type="protein sequence ID" value="MBJ6725618.1"/>
    <property type="molecule type" value="Genomic_DNA"/>
</dbReference>
<dbReference type="PANTHER" id="PTHR13932">
    <property type="entry name" value="COPROPORPHYRINIGEN III OXIDASE"/>
    <property type="match status" value="1"/>
</dbReference>
<dbReference type="InterPro" id="IPR007197">
    <property type="entry name" value="rSAM"/>
</dbReference>
<comment type="caution">
    <text evidence="12">The sequence shown here is derived from an EMBL/GenBank/DDBJ whole genome shotgun (WGS) entry which is preliminary data.</text>
</comment>
<keyword evidence="10" id="KW-0004">4Fe-4S</keyword>
<evidence type="ECO:0000313" key="13">
    <source>
        <dbReference type="Proteomes" id="UP000636888"/>
    </source>
</evidence>
<dbReference type="PROSITE" id="PS51918">
    <property type="entry name" value="RADICAL_SAM"/>
    <property type="match status" value="1"/>
</dbReference>
<protein>
    <recommendedName>
        <fullName evidence="3 10">Heme chaperone HemW</fullName>
    </recommendedName>
</protein>
<dbReference type="Proteomes" id="UP000636888">
    <property type="component" value="Unassembled WGS sequence"/>
</dbReference>
<dbReference type="SFLD" id="SFLDF00562">
    <property type="entry name" value="HemN-like__clustered_with_heat"/>
    <property type="match status" value="1"/>
</dbReference>
<keyword evidence="13" id="KW-1185">Reference proteome</keyword>
<dbReference type="GO" id="GO:0046872">
    <property type="term" value="F:metal ion binding"/>
    <property type="evidence" value="ECO:0007669"/>
    <property type="project" value="UniProtKB-UniRule"/>
</dbReference>
<dbReference type="CDD" id="cd01335">
    <property type="entry name" value="Radical_SAM"/>
    <property type="match status" value="1"/>
</dbReference>
<keyword evidence="10" id="KW-0963">Cytoplasm</keyword>
<evidence type="ECO:0000256" key="6">
    <source>
        <dbReference type="ARBA" id="ARBA00022723"/>
    </source>
</evidence>
<dbReference type="GO" id="GO:0005737">
    <property type="term" value="C:cytoplasm"/>
    <property type="evidence" value="ECO:0007669"/>
    <property type="project" value="UniProtKB-SubCell"/>
</dbReference>
<evidence type="ECO:0000313" key="12">
    <source>
        <dbReference type="EMBL" id="MBJ6725618.1"/>
    </source>
</evidence>
<evidence type="ECO:0000256" key="9">
    <source>
        <dbReference type="ARBA" id="ARBA00023186"/>
    </source>
</evidence>
<dbReference type="SUPFAM" id="SSF102114">
    <property type="entry name" value="Radical SAM enzymes"/>
    <property type="match status" value="1"/>
</dbReference>
<evidence type="ECO:0000256" key="4">
    <source>
        <dbReference type="ARBA" id="ARBA00022617"/>
    </source>
</evidence>
<dbReference type="SFLD" id="SFLDF00288">
    <property type="entry name" value="HemN-like__clustered_with_nucl"/>
    <property type="match status" value="1"/>
</dbReference>
<organism evidence="12 13">
    <name type="scientific">Geomesophilobacter sediminis</name>
    <dbReference type="NCBI Taxonomy" id="2798584"/>
    <lineage>
        <taxon>Bacteria</taxon>
        <taxon>Pseudomonadati</taxon>
        <taxon>Thermodesulfobacteriota</taxon>
        <taxon>Desulfuromonadia</taxon>
        <taxon>Geobacterales</taxon>
        <taxon>Geobacteraceae</taxon>
        <taxon>Geomesophilobacter</taxon>
    </lineage>
</organism>
<dbReference type="InterPro" id="IPR004559">
    <property type="entry name" value="HemW-like"/>
</dbReference>
<dbReference type="GO" id="GO:0006779">
    <property type="term" value="P:porphyrin-containing compound biosynthetic process"/>
    <property type="evidence" value="ECO:0007669"/>
    <property type="project" value="InterPro"/>
</dbReference>
<dbReference type="InterPro" id="IPR010723">
    <property type="entry name" value="HemN_C"/>
</dbReference>
<dbReference type="Gene3D" id="3.20.20.70">
    <property type="entry name" value="Aldolase class I"/>
    <property type="match status" value="1"/>
</dbReference>
<evidence type="ECO:0000259" key="11">
    <source>
        <dbReference type="PROSITE" id="PS51918"/>
    </source>
</evidence>
<name>A0A8J7JE21_9BACT</name>
<gene>
    <name evidence="12" type="primary">hemW</name>
    <name evidence="12" type="ORF">JFN93_12930</name>
</gene>
<dbReference type="AlphaFoldDB" id="A0A8J7JE21"/>
<dbReference type="InterPro" id="IPR013785">
    <property type="entry name" value="Aldolase_TIM"/>
</dbReference>
<evidence type="ECO:0000256" key="10">
    <source>
        <dbReference type="RuleBase" id="RU364116"/>
    </source>
</evidence>
<keyword evidence="7 10" id="KW-0408">Iron</keyword>
<evidence type="ECO:0000256" key="5">
    <source>
        <dbReference type="ARBA" id="ARBA00022691"/>
    </source>
</evidence>
<dbReference type="Pfam" id="PF06969">
    <property type="entry name" value="HemN_C"/>
    <property type="match status" value="1"/>
</dbReference>
<dbReference type="InterPro" id="IPR006638">
    <property type="entry name" value="Elp3/MiaA/NifB-like_rSAM"/>
</dbReference>
<dbReference type="InterPro" id="IPR034505">
    <property type="entry name" value="Coproporphyrinogen-III_oxidase"/>
</dbReference>
<keyword evidence="6 10" id="KW-0479">Metal-binding</keyword>
<dbReference type="InterPro" id="IPR058240">
    <property type="entry name" value="rSAM_sf"/>
</dbReference>
<dbReference type="Pfam" id="PF04055">
    <property type="entry name" value="Radical_SAM"/>
    <property type="match status" value="1"/>
</dbReference>
<evidence type="ECO:0000256" key="8">
    <source>
        <dbReference type="ARBA" id="ARBA00023014"/>
    </source>
</evidence>
<evidence type="ECO:0000256" key="1">
    <source>
        <dbReference type="ARBA" id="ARBA00001966"/>
    </source>
</evidence>
<comment type="cofactor">
    <cofactor evidence="1">
        <name>[4Fe-4S] cluster</name>
        <dbReference type="ChEBI" id="CHEBI:49883"/>
    </cofactor>
</comment>
<comment type="similarity">
    <text evidence="2">Belongs to the anaerobic coproporphyrinogen-III oxidase family. HemW subfamily.</text>
</comment>
<keyword evidence="8 10" id="KW-0411">Iron-sulfur</keyword>
<keyword evidence="5 10" id="KW-0949">S-adenosyl-L-methionine</keyword>
<evidence type="ECO:0000256" key="3">
    <source>
        <dbReference type="ARBA" id="ARBA00017228"/>
    </source>
</evidence>
<dbReference type="NCBIfam" id="TIGR00539">
    <property type="entry name" value="hemN_rel"/>
    <property type="match status" value="1"/>
</dbReference>
<dbReference type="SFLD" id="SFLDG01065">
    <property type="entry name" value="anaerobic_coproporphyrinogen-I"/>
    <property type="match status" value="1"/>
</dbReference>
<keyword evidence="9 10" id="KW-0143">Chaperone</keyword>
<accession>A0A8J7JE21</accession>
<proteinExistence type="inferred from homology"/>
<evidence type="ECO:0000256" key="2">
    <source>
        <dbReference type="ARBA" id="ARBA00006100"/>
    </source>
</evidence>
<evidence type="ECO:0000256" key="7">
    <source>
        <dbReference type="ARBA" id="ARBA00023004"/>
    </source>
</evidence>
<sequence>MHISLYLHYPFCVQKCLYCDFNSRAERRFSPAEYAELLVRELEAVSRTLSRPVQVPTMYFGGGTPSLMEPSDLARVIETADRLFRLEPDAEITLEANPGTLSVDRARGFRSAGANRISIGIQAFENRLLARLGRIHSVREALDAVDAARCGGFDNLGIDLIHSLPEQSLAQWETALRTAAVLAPEHISAYALTVEEGTPFAALERRGELPLPEEDEGAQMFEATARLLTGAGYEHYEISNFARPGRQSRHNSVYWRRASYLGFGAGAHSFLNTDGLGERWSNAPSPEQYRDALSQGILPTRDRIPLTLEDALAESFFLGLRLLAGVDVGELAGRFGAGPLAPYLDRAQGLIERGLLERDGDRLRLAPKAVILANTVFAEFL</sequence>
<comment type="subcellular location">
    <subcellularLocation>
        <location evidence="10">Cytoplasm</location>
    </subcellularLocation>
</comment>
<dbReference type="GO" id="GO:0051539">
    <property type="term" value="F:4 iron, 4 sulfur cluster binding"/>
    <property type="evidence" value="ECO:0007669"/>
    <property type="project" value="UniProtKB-UniRule"/>
</dbReference>
<dbReference type="GO" id="GO:0004109">
    <property type="term" value="F:coproporphyrinogen oxidase activity"/>
    <property type="evidence" value="ECO:0007669"/>
    <property type="project" value="InterPro"/>
</dbReference>
<feature type="domain" description="Radical SAM core" evidence="11">
    <location>
        <begin position="1"/>
        <end position="231"/>
    </location>
</feature>
<dbReference type="PANTHER" id="PTHR13932:SF5">
    <property type="entry name" value="RADICAL S-ADENOSYL METHIONINE DOMAIN-CONTAINING PROTEIN 1, MITOCHONDRIAL"/>
    <property type="match status" value="1"/>
</dbReference>
<dbReference type="SFLD" id="SFLDS00029">
    <property type="entry name" value="Radical_SAM"/>
    <property type="match status" value="1"/>
</dbReference>
<keyword evidence="4 10" id="KW-0349">Heme</keyword>
<comment type="function">
    <text evidence="10">Probably acts as a heme chaperone, transferring heme to an unknown acceptor. Binds one molecule of heme per monomer, possibly covalently. Binds 1 [4Fe-4S] cluster. The cluster is coordinated with 3 cysteines and an exchangeable S-adenosyl-L-methionine.</text>
</comment>
<reference evidence="12" key="1">
    <citation type="submission" date="2020-12" db="EMBL/GenBank/DDBJ databases">
        <title>Geomonas sp. Red875, isolated from river sediment.</title>
        <authorList>
            <person name="Xu Z."/>
            <person name="Zhang Z."/>
            <person name="Masuda Y."/>
            <person name="Itoh H."/>
            <person name="Senoo K."/>
        </authorList>
    </citation>
    <scope>NUCLEOTIDE SEQUENCE</scope>
    <source>
        <strain evidence="12">Red875</strain>
    </source>
</reference>
<dbReference type="SMART" id="SM00729">
    <property type="entry name" value="Elp3"/>
    <property type="match status" value="1"/>
</dbReference>